<reference evidence="6" key="2">
    <citation type="submission" date="2020-08" db="EMBL/GenBank/DDBJ databases">
        <title>Food and environmental bacterial isolates.</title>
        <authorList>
            <person name="Richter L."/>
            <person name="Du Plessis E.M."/>
            <person name="Duvenage S."/>
            <person name="Allam M."/>
            <person name="Korsten L."/>
        </authorList>
    </citation>
    <scope>NUCLEOTIDE SEQUENCE</scope>
    <source>
        <strain evidence="6">UPMP2127</strain>
    </source>
</reference>
<protein>
    <submittedName>
        <fullName evidence="7">S-fimbrillin</fullName>
    </submittedName>
    <submittedName>
        <fullName evidence="6">Type 1 fimbrial protein</fullName>
    </submittedName>
</protein>
<dbReference type="Pfam" id="PF16970">
    <property type="entry name" value="FimA"/>
    <property type="match status" value="1"/>
</dbReference>
<dbReference type="PANTHER" id="PTHR33420">
    <property type="entry name" value="FIMBRIAL SUBUNIT ELFA-RELATED"/>
    <property type="match status" value="1"/>
</dbReference>
<evidence type="ECO:0000256" key="4">
    <source>
        <dbReference type="ARBA" id="ARBA00023263"/>
    </source>
</evidence>
<dbReference type="PANTHER" id="PTHR33420:SF3">
    <property type="entry name" value="FIMBRIAL SUBUNIT ELFA"/>
    <property type="match status" value="1"/>
</dbReference>
<evidence type="ECO:0000313" key="8">
    <source>
        <dbReference type="Proteomes" id="UP000270487"/>
    </source>
</evidence>
<dbReference type="InterPro" id="IPR036937">
    <property type="entry name" value="Adhesion_dom_fimbrial_sf"/>
</dbReference>
<keyword evidence="3 5" id="KW-0732">Signal</keyword>
<accession>A0A0U4HSN6</accession>
<evidence type="ECO:0000313" key="7">
    <source>
        <dbReference type="EMBL" id="VEI70218.1"/>
    </source>
</evidence>
<comment type="similarity">
    <text evidence="2">Belongs to the fimbrial protein family.</text>
</comment>
<reference evidence="7 8" key="1">
    <citation type="submission" date="2018-12" db="EMBL/GenBank/DDBJ databases">
        <authorList>
            <consortium name="Pathogen Informatics"/>
        </authorList>
    </citation>
    <scope>NUCLEOTIDE SEQUENCE [LARGE SCALE GENOMIC DNA]</scope>
    <source>
        <strain evidence="7 8">NCTC13193</strain>
    </source>
</reference>
<dbReference type="Gene3D" id="2.60.40.1090">
    <property type="entry name" value="Fimbrial-type adhesion domain"/>
    <property type="match status" value="1"/>
</dbReference>
<dbReference type="InterPro" id="IPR039458">
    <property type="entry name" value="FimA-like"/>
</dbReference>
<organism evidence="7 8">
    <name type="scientific">Serratia fonticola</name>
    <dbReference type="NCBI Taxonomy" id="47917"/>
    <lineage>
        <taxon>Bacteria</taxon>
        <taxon>Pseudomonadati</taxon>
        <taxon>Pseudomonadota</taxon>
        <taxon>Gammaproteobacteria</taxon>
        <taxon>Enterobacterales</taxon>
        <taxon>Yersiniaceae</taxon>
        <taxon>Serratia</taxon>
    </lineage>
</organism>
<sequence length="176" mass="17794">MKAISIKTALATLILAGLASNAFAYDAQINITGELTESTCLINGASSPAVKNVTLPTLSKSALTGAGSWAGRVPVTFELTGCDVGTTGATATFENGPNISAEGNMKNLAATNAATNVEVQLLDAAGTALNLASDTVTTPIVGEAGTLKFFAQYYSKDGGASAGQVVSHVELSMNYN</sequence>
<feature type="chain" id="PRO_5042680604" evidence="5">
    <location>
        <begin position="25"/>
        <end position="176"/>
    </location>
</feature>
<evidence type="ECO:0000256" key="2">
    <source>
        <dbReference type="ARBA" id="ARBA00006671"/>
    </source>
</evidence>
<keyword evidence="4" id="KW-0281">Fimbrium</keyword>
<dbReference type="AlphaFoldDB" id="A0A0U4HSN6"/>
<evidence type="ECO:0000256" key="5">
    <source>
        <dbReference type="SAM" id="SignalP"/>
    </source>
</evidence>
<dbReference type="SUPFAM" id="SSF49401">
    <property type="entry name" value="Bacterial adhesins"/>
    <property type="match status" value="1"/>
</dbReference>
<dbReference type="Proteomes" id="UP000270487">
    <property type="component" value="Chromosome"/>
</dbReference>
<proteinExistence type="inferred from homology"/>
<dbReference type="OrthoDB" id="7030999at2"/>
<dbReference type="EMBL" id="JACNYO010000009">
    <property type="protein sequence ID" value="MBC3212762.1"/>
    <property type="molecule type" value="Genomic_DNA"/>
</dbReference>
<evidence type="ECO:0000313" key="6">
    <source>
        <dbReference type="EMBL" id="MBC3212762.1"/>
    </source>
</evidence>
<dbReference type="EMBL" id="LR134492">
    <property type="protein sequence ID" value="VEI70218.1"/>
    <property type="molecule type" value="Genomic_DNA"/>
</dbReference>
<dbReference type="Proteomes" id="UP000659084">
    <property type="component" value="Unassembled WGS sequence"/>
</dbReference>
<gene>
    <name evidence="7" type="primary">sfaA_2</name>
    <name evidence="6" type="ORF">H8J20_11490</name>
    <name evidence="7" type="ORF">NCTC13193_02926</name>
</gene>
<dbReference type="KEGG" id="sfg:AV650_16605"/>
<dbReference type="InterPro" id="IPR050263">
    <property type="entry name" value="Bact_Fimbrial_Adh_Pro"/>
</dbReference>
<evidence type="ECO:0000256" key="1">
    <source>
        <dbReference type="ARBA" id="ARBA00004561"/>
    </source>
</evidence>
<name>A0A0U4HSN6_SERFO</name>
<dbReference type="RefSeq" id="WP_059200786.1">
    <property type="nucleotide sequence ID" value="NZ_CAMISM010000003.1"/>
</dbReference>
<dbReference type="GO" id="GO:0009289">
    <property type="term" value="C:pilus"/>
    <property type="evidence" value="ECO:0007669"/>
    <property type="project" value="UniProtKB-SubCell"/>
</dbReference>
<comment type="subcellular location">
    <subcellularLocation>
        <location evidence="1">Fimbrium</location>
    </subcellularLocation>
</comment>
<feature type="signal peptide" evidence="5">
    <location>
        <begin position="1"/>
        <end position="24"/>
    </location>
</feature>
<evidence type="ECO:0000256" key="3">
    <source>
        <dbReference type="ARBA" id="ARBA00022729"/>
    </source>
</evidence>
<dbReference type="GO" id="GO:0043709">
    <property type="term" value="P:cell adhesion involved in single-species biofilm formation"/>
    <property type="evidence" value="ECO:0007669"/>
    <property type="project" value="TreeGrafter"/>
</dbReference>
<dbReference type="InterPro" id="IPR008966">
    <property type="entry name" value="Adhesion_dom_sf"/>
</dbReference>